<evidence type="ECO:0000256" key="1">
    <source>
        <dbReference type="ARBA" id="ARBA00001946"/>
    </source>
</evidence>
<comment type="similarity">
    <text evidence="3">Belongs to the CobB/CobQ family. CobQ subfamily.</text>
</comment>
<dbReference type="Proteomes" id="UP000035352">
    <property type="component" value="Chromosome"/>
</dbReference>
<dbReference type="GO" id="GO:0005524">
    <property type="term" value="F:ATP binding"/>
    <property type="evidence" value="ECO:0007669"/>
    <property type="project" value="UniProtKB-KW"/>
</dbReference>
<evidence type="ECO:0000313" key="12">
    <source>
        <dbReference type="EMBL" id="AKJ29102.1"/>
    </source>
</evidence>
<feature type="domain" description="CobB/CobQ-like glutamine amidotransferase" evidence="11">
    <location>
        <begin position="245"/>
        <end position="426"/>
    </location>
</feature>
<organism evidence="12 13">
    <name type="scientific">Caldimonas brevitalea</name>
    <dbReference type="NCBI Taxonomy" id="413882"/>
    <lineage>
        <taxon>Bacteria</taxon>
        <taxon>Pseudomonadati</taxon>
        <taxon>Pseudomonadota</taxon>
        <taxon>Betaproteobacteria</taxon>
        <taxon>Burkholderiales</taxon>
        <taxon>Sphaerotilaceae</taxon>
        <taxon>Caldimonas</taxon>
    </lineage>
</organism>
<evidence type="ECO:0000256" key="8">
    <source>
        <dbReference type="ARBA" id="ARBA00022842"/>
    </source>
</evidence>
<dbReference type="InterPro" id="IPR029062">
    <property type="entry name" value="Class_I_gatase-like"/>
</dbReference>
<dbReference type="NCBIfam" id="NF002204">
    <property type="entry name" value="PRK01077.1"/>
    <property type="match status" value="1"/>
</dbReference>
<evidence type="ECO:0000256" key="3">
    <source>
        <dbReference type="ARBA" id="ARBA00006205"/>
    </source>
</evidence>
<keyword evidence="7" id="KW-0067">ATP-binding</keyword>
<dbReference type="PATRIC" id="fig|413882.6.peg.2523"/>
<accession>A0A0G3BIA9</accession>
<evidence type="ECO:0000256" key="4">
    <source>
        <dbReference type="ARBA" id="ARBA00022573"/>
    </source>
</evidence>
<dbReference type="InterPro" id="IPR002586">
    <property type="entry name" value="CobQ/CobB/MinD/ParA_Nub-bd_dom"/>
</dbReference>
<dbReference type="PANTHER" id="PTHR43873">
    <property type="entry name" value="COBYRINATE A,C-DIAMIDE SYNTHASE"/>
    <property type="match status" value="1"/>
</dbReference>
<dbReference type="PROSITE" id="PS51274">
    <property type="entry name" value="GATASE_COBBQ"/>
    <property type="match status" value="1"/>
</dbReference>
<evidence type="ECO:0000256" key="6">
    <source>
        <dbReference type="ARBA" id="ARBA00022741"/>
    </source>
</evidence>
<dbReference type="InterPro" id="IPR011698">
    <property type="entry name" value="GATase_3"/>
</dbReference>
<gene>
    <name evidence="12" type="primary">cobBcbiA</name>
    <name evidence="12" type="ORF">AAW51_2411</name>
</gene>
<dbReference type="SUPFAM" id="SSF52317">
    <property type="entry name" value="Class I glutamine amidotransferase-like"/>
    <property type="match status" value="1"/>
</dbReference>
<dbReference type="Gene3D" id="3.40.50.300">
    <property type="entry name" value="P-loop containing nucleotide triphosphate hydrolases"/>
    <property type="match status" value="1"/>
</dbReference>
<reference evidence="12 13" key="1">
    <citation type="submission" date="2015-05" db="EMBL/GenBank/DDBJ databases">
        <authorList>
            <person name="Tang B."/>
            <person name="Yu Y."/>
        </authorList>
    </citation>
    <scope>NUCLEOTIDE SEQUENCE [LARGE SCALE GENOMIC DNA]</scope>
    <source>
        <strain evidence="12 13">DSM 7029</strain>
    </source>
</reference>
<comment type="cofactor">
    <cofactor evidence="1">
        <name>Mg(2+)</name>
        <dbReference type="ChEBI" id="CHEBI:18420"/>
    </cofactor>
</comment>
<dbReference type="GO" id="GO:0042242">
    <property type="term" value="F:cobyrinic acid a,c-diamide synthase activity"/>
    <property type="evidence" value="ECO:0007669"/>
    <property type="project" value="InterPro"/>
</dbReference>
<comment type="pathway">
    <text evidence="2">Cofactor biosynthesis; adenosylcobalamin biosynthesis.</text>
</comment>
<dbReference type="SUPFAM" id="SSF52540">
    <property type="entry name" value="P-loop containing nucleoside triphosphate hydrolases"/>
    <property type="match status" value="1"/>
</dbReference>
<dbReference type="Gene3D" id="3.40.50.880">
    <property type="match status" value="1"/>
</dbReference>
<evidence type="ECO:0000256" key="5">
    <source>
        <dbReference type="ARBA" id="ARBA00022598"/>
    </source>
</evidence>
<evidence type="ECO:0000256" key="2">
    <source>
        <dbReference type="ARBA" id="ARBA00004953"/>
    </source>
</evidence>
<dbReference type="InterPro" id="IPR027417">
    <property type="entry name" value="P-loop_NTPase"/>
</dbReference>
<dbReference type="PANTHER" id="PTHR43873:SF1">
    <property type="entry name" value="COBYRINATE A,C-DIAMIDE SYNTHASE"/>
    <property type="match status" value="1"/>
</dbReference>
<sequence length="438" mass="46728">MARALLIAGPASGQGKTSFTCALARRLSAGGQRVRGFKIGPDFIDPAFLAEATGAPVHNLDLWMVGKAESARRLEAAAQEADWLVIEGAMGLYDGDPSPADFAAAFAVPVLTLIDAGAMAETFGALALGLHEYGRGRTLSWAGVVANRVASPGHARMLRESLPPGLTWAGHLQRCDHPLPERHLGLVQAQELRAGLAGIWHDLDAGLHLDISVLRALPEWSPPEHARPASARRPPAAGGLLQGRTIAYARDEAFSFCYQANLELLSALGARLQPFSPLADEPVPADSHAVYLPGGYPELQAEALSGCRRFLDSLREHHGRGLPVVAECGGMMVCAETLRVLDGREFPMAGLLPATAVMGDRLAGIGLHSWRTDHGELRGHVFHYGRLEVQPGFTPAHLTQPRRYGGPEAVYRAGSLTASFFHGYYRSCPAAAAALFSC</sequence>
<keyword evidence="9" id="KW-0315">Glutamine amidotransferase</keyword>
<evidence type="ECO:0000259" key="11">
    <source>
        <dbReference type="Pfam" id="PF07685"/>
    </source>
</evidence>
<dbReference type="KEGG" id="pbh:AAW51_2411"/>
<dbReference type="STRING" id="413882.AAW51_2411"/>
<evidence type="ECO:0000259" key="10">
    <source>
        <dbReference type="Pfam" id="PF01656"/>
    </source>
</evidence>
<keyword evidence="8" id="KW-0460">Magnesium</keyword>
<evidence type="ECO:0000256" key="7">
    <source>
        <dbReference type="ARBA" id="ARBA00022840"/>
    </source>
</evidence>
<feature type="domain" description="CobQ/CobB/MinD/ParA nucleotide binding" evidence="10">
    <location>
        <begin position="6"/>
        <end position="162"/>
    </location>
</feature>
<keyword evidence="4" id="KW-0169">Cobalamin biosynthesis</keyword>
<dbReference type="RefSeq" id="WP_047194822.1">
    <property type="nucleotide sequence ID" value="NZ_CP011371.1"/>
</dbReference>
<evidence type="ECO:0000256" key="9">
    <source>
        <dbReference type="ARBA" id="ARBA00022962"/>
    </source>
</evidence>
<dbReference type="Pfam" id="PF01656">
    <property type="entry name" value="CbiA"/>
    <property type="match status" value="1"/>
</dbReference>
<evidence type="ECO:0000313" key="13">
    <source>
        <dbReference type="Proteomes" id="UP000035352"/>
    </source>
</evidence>
<dbReference type="GO" id="GO:0009236">
    <property type="term" value="P:cobalamin biosynthetic process"/>
    <property type="evidence" value="ECO:0007669"/>
    <property type="project" value="UniProtKB-KW"/>
</dbReference>
<name>A0A0G3BIA9_9BURK</name>
<keyword evidence="13" id="KW-1185">Reference proteome</keyword>
<protein>
    <submittedName>
        <fullName evidence="12">Cobyrinic acid a,c-diamide synthase</fullName>
    </submittedName>
</protein>
<dbReference type="InterPro" id="IPR004484">
    <property type="entry name" value="CbiA/CobB_synth"/>
</dbReference>
<keyword evidence="5" id="KW-0436">Ligase</keyword>
<dbReference type="EMBL" id="CP011371">
    <property type="protein sequence ID" value="AKJ29102.1"/>
    <property type="molecule type" value="Genomic_DNA"/>
</dbReference>
<proteinExistence type="inferred from homology"/>
<keyword evidence="6" id="KW-0547">Nucleotide-binding</keyword>
<dbReference type="AlphaFoldDB" id="A0A0G3BIA9"/>
<dbReference type="Pfam" id="PF07685">
    <property type="entry name" value="GATase_3"/>
    <property type="match status" value="1"/>
</dbReference>